<dbReference type="OrthoDB" id="388791at2"/>
<dbReference type="Proteomes" id="UP000013964">
    <property type="component" value="Chromosome"/>
</dbReference>
<name>R4U3M6_9MOLU</name>
<dbReference type="EMBL" id="CP005077">
    <property type="protein sequence ID" value="AGM25108.1"/>
    <property type="molecule type" value="Genomic_DNA"/>
</dbReference>
<gene>
    <name evidence="1" type="ORF">SCHRY_v1c05300</name>
</gene>
<evidence type="ECO:0000313" key="1">
    <source>
        <dbReference type="EMBL" id="AGM25108.1"/>
    </source>
</evidence>
<organism evidence="1 2">
    <name type="scientific">Spiroplasma chrysopicola DF-1</name>
    <dbReference type="NCBI Taxonomy" id="1276227"/>
    <lineage>
        <taxon>Bacteria</taxon>
        <taxon>Bacillati</taxon>
        <taxon>Mycoplasmatota</taxon>
        <taxon>Mollicutes</taxon>
        <taxon>Entomoplasmatales</taxon>
        <taxon>Spiroplasmataceae</taxon>
        <taxon>Spiroplasma</taxon>
    </lineage>
</organism>
<dbReference type="HOGENOM" id="CLU_1266234_0_0_14"/>
<dbReference type="STRING" id="1276227.SCHRY_v1c05300"/>
<protein>
    <submittedName>
        <fullName evidence="1">Uncharacterized protein</fullName>
    </submittedName>
</protein>
<dbReference type="AlphaFoldDB" id="R4U3M6"/>
<reference evidence="1 2" key="1">
    <citation type="journal article" date="2013" name="Genome Biol. Evol.">
        <title>Complete genomes of two dipteran-associated spiroplasmas provided insights into the origin, dynamics, and impacts of viral invasion in spiroplasma.</title>
        <authorList>
            <person name="Ku C."/>
            <person name="Lo W.S."/>
            <person name="Chen L.L."/>
            <person name="Kuo C.H."/>
        </authorList>
    </citation>
    <scope>NUCLEOTIDE SEQUENCE [LARGE SCALE GENOMIC DNA]</scope>
    <source>
        <strain evidence="1 2">DF-1</strain>
    </source>
</reference>
<proteinExistence type="predicted"/>
<dbReference type="PATRIC" id="fig|1276227.3.peg.531"/>
<keyword evidence="2" id="KW-1185">Reference proteome</keyword>
<dbReference type="RefSeq" id="WP_016338933.1">
    <property type="nucleotide sequence ID" value="NC_021280.1"/>
</dbReference>
<accession>R4U3M6</accession>
<sequence>MTKYRWKKEVNQSRQALKLAPLTWKLELKPENYKDLDKVVKKYLKNVNYYWYFKNVAFYDEKTKLTYYLPRILLTRKHLYVFKAKIISLEGEFVLTNPVWSNGNQNISSPIVTQQFVINQVLELLQQKQFLATCVINLQLLKYSEQTSFQDLTKYSNIHILNTQELTGSDIIKHIEKYDELSSDYLADETIFSLHKILTIHSNKKNHQIKKHWLYCLYHLI</sequence>
<dbReference type="KEGG" id="scr:SCHRY_v1c05300"/>
<evidence type="ECO:0000313" key="2">
    <source>
        <dbReference type="Proteomes" id="UP000013964"/>
    </source>
</evidence>